<dbReference type="OrthoDB" id="6126860at2"/>
<reference evidence="1 2" key="1">
    <citation type="submission" date="2019-02" db="EMBL/GenBank/DDBJ databases">
        <title>Deep-cultivation of Planctomycetes and their phenomic and genomic characterization uncovers novel biology.</title>
        <authorList>
            <person name="Wiegand S."/>
            <person name="Jogler M."/>
            <person name="Boedeker C."/>
            <person name="Pinto D."/>
            <person name="Vollmers J."/>
            <person name="Rivas-Marin E."/>
            <person name="Kohn T."/>
            <person name="Peeters S.H."/>
            <person name="Heuer A."/>
            <person name="Rast P."/>
            <person name="Oberbeckmann S."/>
            <person name="Bunk B."/>
            <person name="Jeske O."/>
            <person name="Meyerdierks A."/>
            <person name="Storesund J.E."/>
            <person name="Kallscheuer N."/>
            <person name="Luecker S."/>
            <person name="Lage O.M."/>
            <person name="Pohl T."/>
            <person name="Merkel B.J."/>
            <person name="Hornburger P."/>
            <person name="Mueller R.-W."/>
            <person name="Bruemmer F."/>
            <person name="Labrenz M."/>
            <person name="Spormann A.M."/>
            <person name="Op den Camp H."/>
            <person name="Overmann J."/>
            <person name="Amann R."/>
            <person name="Jetten M.S.M."/>
            <person name="Mascher T."/>
            <person name="Medema M.H."/>
            <person name="Devos D.P."/>
            <person name="Kaster A.-K."/>
            <person name="Ovreas L."/>
            <person name="Rohde M."/>
            <person name="Galperin M.Y."/>
            <person name="Jogler C."/>
        </authorList>
    </citation>
    <scope>NUCLEOTIDE SEQUENCE [LARGE SCALE GENOMIC DNA]</scope>
    <source>
        <strain evidence="1 2">Poly30</strain>
    </source>
</reference>
<dbReference type="AlphaFoldDB" id="A0A518EPU3"/>
<dbReference type="RefSeq" id="WP_145195981.1">
    <property type="nucleotide sequence ID" value="NZ_CP036434.1"/>
</dbReference>
<evidence type="ECO:0000313" key="2">
    <source>
        <dbReference type="Proteomes" id="UP000320390"/>
    </source>
</evidence>
<protein>
    <submittedName>
        <fullName evidence="1">Uncharacterized protein</fullName>
    </submittedName>
</protein>
<gene>
    <name evidence="1" type="ORF">Poly30_16000</name>
</gene>
<keyword evidence="2" id="KW-1185">Reference proteome</keyword>
<dbReference type="EMBL" id="CP036434">
    <property type="protein sequence ID" value="QDV06096.1"/>
    <property type="molecule type" value="Genomic_DNA"/>
</dbReference>
<name>A0A518EPU3_9BACT</name>
<organism evidence="1 2">
    <name type="scientific">Saltatorellus ferox</name>
    <dbReference type="NCBI Taxonomy" id="2528018"/>
    <lineage>
        <taxon>Bacteria</taxon>
        <taxon>Pseudomonadati</taxon>
        <taxon>Planctomycetota</taxon>
        <taxon>Planctomycetia</taxon>
        <taxon>Planctomycetia incertae sedis</taxon>
        <taxon>Saltatorellus</taxon>
    </lineage>
</organism>
<evidence type="ECO:0000313" key="1">
    <source>
        <dbReference type="EMBL" id="QDV06096.1"/>
    </source>
</evidence>
<sequence>MTLLSLHRPMNRPANRWLQPVGTALVLAGFTALAHGASVQADGTEKGVAAPAVDYRRLAAEFARKTAKLQETIAEVPRLSMDPAAVVAKVGTDPRTLTSWVSSETRWVPYRGILRGPVGVLMDRHGNTADRALLLMELLHAAGHAPTLHRGLLERDTAAAVFAALTLVDPGGVDLGSAPPPTDEGLEVLARRMGTSVADLKTELLSAQSRALAAAERGIGEVMNQSSELESFVDAELASAARSAERAEAQATLGDHFWVTLEVDGESQRFDPLLEGLTYDGNDDAAPPASVASLASLASFDYEEAQKLPDDLYHTLTVTFEVERTDGSKIERSAALSHTIRPFELGANSMILACEPLGYVRPADAELAELSPAARAARERAALLDVKEWLPRIVVDGRLQEAKSFRADGSLNDSPQKGTGRAVENAAGALAGLGMGGAKKPGEATALFVTFVARRPGPDGPIEERQERVVFDVLGEARRTAGVGLKKLDEAARLTRSLVGAYGADVAALTCVPSEAYLHGLTLTTTWTNRDAIIKMTLAQAEEDPGKALQMATSAAESVRPRPVLQWTWGHLRRLYGGSDARVFVDRINLISSVRVASLPAEQDAGVADGLMVRHEGVDVLMNHVGISNTPGEAPGDAAKLRLRQGVADTVLEATVAATHLDRDVASTVHAFAVRTAPWVRSTQAAVDAPSTVAQDFGAGLAVAPPTEAGVTRESGFYWRLDPATGATLGMGPDGWGQSSAETLVQLQLAAIFIEMFRCSRQPVRDRPQCLAGAICAYVGLAVGVLTVNPIAGFGAGTLCTYATR</sequence>
<dbReference type="Proteomes" id="UP000320390">
    <property type="component" value="Chromosome"/>
</dbReference>
<accession>A0A518EPU3</accession>
<proteinExistence type="predicted"/>